<evidence type="ECO:0000256" key="1">
    <source>
        <dbReference type="SAM" id="SignalP"/>
    </source>
</evidence>
<organism evidence="2 3">
    <name type="scientific">Albidovulum sediminis</name>
    <dbReference type="NCBI Taxonomy" id="3066345"/>
    <lineage>
        <taxon>Bacteria</taxon>
        <taxon>Pseudomonadati</taxon>
        <taxon>Pseudomonadota</taxon>
        <taxon>Alphaproteobacteria</taxon>
        <taxon>Rhodobacterales</taxon>
        <taxon>Paracoccaceae</taxon>
        <taxon>Albidovulum</taxon>
    </lineage>
</organism>
<dbReference type="Proteomes" id="UP001205601">
    <property type="component" value="Unassembled WGS sequence"/>
</dbReference>
<dbReference type="Pfam" id="PF09898">
    <property type="entry name" value="DUF2125"/>
    <property type="match status" value="1"/>
</dbReference>
<feature type="signal peptide" evidence="1">
    <location>
        <begin position="1"/>
        <end position="24"/>
    </location>
</feature>
<protein>
    <submittedName>
        <fullName evidence="2">DUF2125 domain-containing protein</fullName>
    </submittedName>
</protein>
<comment type="caution">
    <text evidence="2">The sequence shown here is derived from an EMBL/GenBank/DDBJ whole genome shotgun (WGS) entry which is preliminary data.</text>
</comment>
<evidence type="ECO:0000313" key="3">
    <source>
        <dbReference type="Proteomes" id="UP001205601"/>
    </source>
</evidence>
<reference evidence="3" key="1">
    <citation type="submission" date="2023-07" db="EMBL/GenBank/DDBJ databases">
        <title>Defluviimonas sediminis sp. nov., isolated from mangrove sediment.</title>
        <authorList>
            <person name="Liu L."/>
            <person name="Li J."/>
            <person name="Huang Y."/>
            <person name="Pan J."/>
            <person name="Li M."/>
        </authorList>
    </citation>
    <scope>NUCLEOTIDE SEQUENCE [LARGE SCALE GENOMIC DNA]</scope>
    <source>
        <strain evidence="3">FT324</strain>
    </source>
</reference>
<dbReference type="RefSeq" id="WP_261496957.1">
    <property type="nucleotide sequence ID" value="NZ_JAOCQF010000003.1"/>
</dbReference>
<keyword evidence="3" id="KW-1185">Reference proteome</keyword>
<keyword evidence="1" id="KW-0732">Signal</keyword>
<sequence length="494" mass="51044">MTRSQGLGASALLATLFCSTAVWADITPEEVWQNWTGLAESFGQTVTTIATERQGDTLVVSGIAFAQENHGVTTSISIDEVRLRDMGDGRVEVTMSETVPFKAEGAPEGGKPVNMNATITQTGMSVIASGASDDATYEYSAPALALMMQATGDTENAPIDISVTMAGATGIYHVVGDTSRTGESSFNAQSVAYSFSGQDPANATGFKFDGTVEGLSGTGEFNLPAGVDMENLSAALQAGLRMAGSYGYTSGAGQSTIEGPEGGGFSYTGGAGTLRFAMSSEGLSYGGDAGELSMSMQMAQFPVPVDVKLGQSAFDMKMPVTPGETAQPFGLVVKLVDLEVSEMLWGMFDPGQQLPRDPATLIVDVSGDGTLGVDIFDPAQAETLADQPPGTLNSVSINEVRVSAVGAELTGSGAATFNNDGPMPVPNGAVDLRLVGANALMQKLVAMGLLPEDQMMGAQMMLGLFAVPDGEDALASKIEFKDDGTIFANGQQIK</sequence>
<name>A0ABT2NQ60_9RHOB</name>
<gene>
    <name evidence="2" type="ORF">N5I32_16235</name>
</gene>
<evidence type="ECO:0000313" key="2">
    <source>
        <dbReference type="EMBL" id="MCT8331068.1"/>
    </source>
</evidence>
<dbReference type="EMBL" id="JAOCQF010000003">
    <property type="protein sequence ID" value="MCT8331068.1"/>
    <property type="molecule type" value="Genomic_DNA"/>
</dbReference>
<feature type="chain" id="PRO_5046153610" evidence="1">
    <location>
        <begin position="25"/>
        <end position="494"/>
    </location>
</feature>
<proteinExistence type="predicted"/>
<dbReference type="InterPro" id="IPR018666">
    <property type="entry name" value="DUF2125"/>
</dbReference>
<accession>A0ABT2NQ60</accession>